<comment type="caution">
    <text evidence="1">The sequence shown here is derived from an EMBL/GenBank/DDBJ whole genome shotgun (WGS) entry which is preliminary data.</text>
</comment>
<dbReference type="Proteomes" id="UP000273828">
    <property type="component" value="Unassembled WGS sequence"/>
</dbReference>
<name>A0A3N6LJC9_9EURY</name>
<protein>
    <recommendedName>
        <fullName evidence="3">Phage tail protein</fullName>
    </recommendedName>
</protein>
<proteinExistence type="predicted"/>
<dbReference type="GO" id="GO:0005198">
    <property type="term" value="F:structural molecule activity"/>
    <property type="evidence" value="ECO:0007669"/>
    <property type="project" value="InterPro"/>
</dbReference>
<dbReference type="RefSeq" id="WP_124179206.1">
    <property type="nucleotide sequence ID" value="NZ_REFY01000005.1"/>
</dbReference>
<keyword evidence="2" id="KW-1185">Reference proteome</keyword>
<dbReference type="InterPro" id="IPR010667">
    <property type="entry name" value="Phage_T4_Gp19"/>
</dbReference>
<dbReference type="EMBL" id="REFY01000005">
    <property type="protein sequence ID" value="RQG88011.1"/>
    <property type="molecule type" value="Genomic_DNA"/>
</dbReference>
<evidence type="ECO:0008006" key="3">
    <source>
        <dbReference type="Google" id="ProtNLM"/>
    </source>
</evidence>
<gene>
    <name evidence="1" type="ORF">EA462_14230</name>
</gene>
<accession>A0A3N6LJC9</accession>
<evidence type="ECO:0000313" key="2">
    <source>
        <dbReference type="Proteomes" id="UP000273828"/>
    </source>
</evidence>
<reference evidence="1 2" key="1">
    <citation type="submission" date="2018-10" db="EMBL/GenBank/DDBJ databases">
        <title>Natrarchaeobius chitinivorans gen. nov., sp. nov., and Natrarchaeobius haloalkaliphilus sp. nov., alkaliphilic, chitin-utilizing haloarchaea from hypersaline alkaline lakes.</title>
        <authorList>
            <person name="Sorokin D.Y."/>
            <person name="Elcheninov A.G."/>
            <person name="Kostrikina N.A."/>
            <person name="Bale N.J."/>
            <person name="Sinninghe Damste J.S."/>
            <person name="Khijniak T.V."/>
            <person name="Kublanov I.V."/>
            <person name="Toshchakov S.V."/>
        </authorList>
    </citation>
    <scope>NUCLEOTIDE SEQUENCE [LARGE SCALE GENOMIC DNA]</scope>
    <source>
        <strain evidence="1 2">AArcht-Sl</strain>
    </source>
</reference>
<sequence>MPVTSTPIESDDFDVDFGGREVPQFFRVNLPKRNIPVIEHQVGSGPRHPIKHADQPDFGGTFTAELYAQSGKSAIDKWWEAMRDFSDDEHEQVISVTAKDPSDNPVVRWKFTNARMVKYEYGDTLSGGEAIKIIITISYDKMDREMA</sequence>
<dbReference type="AlphaFoldDB" id="A0A3N6LJC9"/>
<organism evidence="1 2">
    <name type="scientific">Natrarchaeobius halalkaliphilus</name>
    <dbReference type="NCBI Taxonomy" id="1679091"/>
    <lineage>
        <taxon>Archaea</taxon>
        <taxon>Methanobacteriati</taxon>
        <taxon>Methanobacteriota</taxon>
        <taxon>Stenosarchaea group</taxon>
        <taxon>Halobacteria</taxon>
        <taxon>Halobacteriales</taxon>
        <taxon>Natrialbaceae</taxon>
        <taxon>Natrarchaeobius</taxon>
    </lineage>
</organism>
<evidence type="ECO:0000313" key="1">
    <source>
        <dbReference type="EMBL" id="RQG88011.1"/>
    </source>
</evidence>
<dbReference type="Pfam" id="PF06841">
    <property type="entry name" value="Phage_T4_gp19"/>
    <property type="match status" value="1"/>
</dbReference>